<evidence type="ECO:0000313" key="3">
    <source>
        <dbReference type="Proteomes" id="UP000239833"/>
    </source>
</evidence>
<protein>
    <submittedName>
        <fullName evidence="1">Uncharacterized protein</fullName>
    </submittedName>
</protein>
<evidence type="ECO:0000313" key="2">
    <source>
        <dbReference type="EMBL" id="AVF27575.1"/>
    </source>
</evidence>
<reference evidence="3" key="1">
    <citation type="submission" date="2017-02" db="EMBL/GenBank/DDBJ databases">
        <title>Delineation of Paenibacillus larvae strains originating from foulbrood outbreaks.</title>
        <authorList>
            <person name="Beims H."/>
            <person name="Bunk B."/>
            <person name="Sproeer C."/>
            <person name="Mohr K.I."/>
            <person name="Pradella S."/>
            <person name="Guenther G."/>
            <person name="Rohde M."/>
            <person name="von der Ohe W."/>
            <person name="Steinert M."/>
        </authorList>
    </citation>
    <scope>NUCLEOTIDE SEQUENCE [LARGE SCALE GENOMIC DNA]</scope>
    <source>
        <strain evidence="3">Eric_III</strain>
    </source>
</reference>
<dbReference type="RefSeq" id="WP_079940263.1">
    <property type="nucleotide sequence ID" value="NZ_CP019655.1"/>
</dbReference>
<accession>A0A2L1U2F3</accession>
<reference evidence="1" key="2">
    <citation type="journal article" date="2020" name="Int. J. Med. Microbiol.">
        <title>Discovery of Paenibacillus larvae ERIC V: Phenotypic and genomic comparison to genotypes ERIC I-IV reveal different inventories of virulence factors which correlate with epidemiological prevalences of American Foulbrood.</title>
        <authorList>
            <person name="Beims H."/>
            <person name="Bunk B."/>
            <person name="Erler S."/>
            <person name="Mohr K.I."/>
            <person name="Sproer C."/>
            <person name="Pradella S."/>
            <person name="Gunther G."/>
            <person name="Rohde M."/>
            <person name="von der Ohe W."/>
            <person name="Steinert M."/>
        </authorList>
    </citation>
    <scope>NUCLEOTIDE SEQUENCE</scope>
    <source>
        <strain evidence="1">Eric_III</strain>
    </source>
</reference>
<gene>
    <name evidence="1" type="ORF">ERICIII_02965</name>
    <name evidence="2" type="ORF">ERICIII_03465</name>
</gene>
<dbReference type="EMBL" id="CP019655">
    <property type="protein sequence ID" value="AVF27092.1"/>
    <property type="molecule type" value="Genomic_DNA"/>
</dbReference>
<sequence>MENPVWASRVYVDRALKAQVRDDIKTIAYTFIRYDQRLDIDKGEFKRSKDGEQFNYRGYLRAKEHGSETPSGYMFYGNSETQVYLDLIRAFIDDGLYFPVR</sequence>
<dbReference type="EMBL" id="CP019655">
    <property type="protein sequence ID" value="AVF27575.1"/>
    <property type="molecule type" value="Genomic_DNA"/>
</dbReference>
<name>A0A2L1U2F3_9BACL</name>
<dbReference type="Proteomes" id="UP000239833">
    <property type="component" value="Chromosome"/>
</dbReference>
<proteinExistence type="predicted"/>
<dbReference type="AlphaFoldDB" id="A0A2L1U2F3"/>
<organism evidence="1 3">
    <name type="scientific">Paenibacillus larvae subsp. larvae</name>
    <dbReference type="NCBI Taxonomy" id="147375"/>
    <lineage>
        <taxon>Bacteria</taxon>
        <taxon>Bacillati</taxon>
        <taxon>Bacillota</taxon>
        <taxon>Bacilli</taxon>
        <taxon>Bacillales</taxon>
        <taxon>Paenibacillaceae</taxon>
        <taxon>Paenibacillus</taxon>
    </lineage>
</organism>
<evidence type="ECO:0000313" key="1">
    <source>
        <dbReference type="EMBL" id="AVF27092.1"/>
    </source>
</evidence>